<protein>
    <recommendedName>
        <fullName evidence="4">Transmembrane protein</fullName>
    </recommendedName>
</protein>
<evidence type="ECO:0000313" key="3">
    <source>
        <dbReference type="Proteomes" id="UP000185210"/>
    </source>
</evidence>
<gene>
    <name evidence="2" type="ORF">SAMEA2070301_00852</name>
</gene>
<proteinExistence type="predicted"/>
<dbReference type="Proteomes" id="UP000185210">
    <property type="component" value="Unassembled WGS sequence"/>
</dbReference>
<reference evidence="2 3" key="1">
    <citation type="submission" date="2016-11" db="EMBL/GenBank/DDBJ databases">
        <authorList>
            <consortium name="Pathogen Informatics"/>
        </authorList>
    </citation>
    <scope>NUCLEOTIDE SEQUENCE [LARGE SCALE GENOMIC DNA]</scope>
    <source>
        <strain evidence="2 3">104</strain>
    </source>
</reference>
<feature type="transmembrane region" description="Helical" evidence="1">
    <location>
        <begin position="33"/>
        <end position="54"/>
    </location>
</feature>
<organism evidence="2 3">
    <name type="scientific">Mycobacteroides abscessus subsp. abscessus</name>
    <dbReference type="NCBI Taxonomy" id="1185650"/>
    <lineage>
        <taxon>Bacteria</taxon>
        <taxon>Bacillati</taxon>
        <taxon>Actinomycetota</taxon>
        <taxon>Actinomycetes</taxon>
        <taxon>Mycobacteriales</taxon>
        <taxon>Mycobacteriaceae</taxon>
        <taxon>Mycobacteroides</taxon>
        <taxon>Mycobacteroides abscessus</taxon>
    </lineage>
</organism>
<dbReference type="EMBL" id="FSHM01000001">
    <property type="protein sequence ID" value="SIA30049.1"/>
    <property type="molecule type" value="Genomic_DNA"/>
</dbReference>
<feature type="transmembrane region" description="Helical" evidence="1">
    <location>
        <begin position="7"/>
        <end position="27"/>
    </location>
</feature>
<evidence type="ECO:0008006" key="4">
    <source>
        <dbReference type="Google" id="ProtNLM"/>
    </source>
</evidence>
<keyword evidence="1" id="KW-0472">Membrane</keyword>
<comment type="caution">
    <text evidence="2">The sequence shown here is derived from an EMBL/GenBank/DDBJ whole genome shotgun (WGS) entry which is preliminary data.</text>
</comment>
<evidence type="ECO:0000256" key="1">
    <source>
        <dbReference type="SAM" id="Phobius"/>
    </source>
</evidence>
<accession>A0AB38CU61</accession>
<evidence type="ECO:0000313" key="2">
    <source>
        <dbReference type="EMBL" id="SIA30049.1"/>
    </source>
</evidence>
<keyword evidence="1" id="KW-0812">Transmembrane</keyword>
<keyword evidence="1" id="KW-1133">Transmembrane helix</keyword>
<sequence length="67" mass="6966">MKSNPRMPVALIAVGATLMIIGSIVGFVSGSQLLLVCMTAAVGITCLVVAIYLYRQLTASSNIGDDH</sequence>
<name>A0AB38CU61_9MYCO</name>
<dbReference type="AlphaFoldDB" id="A0AB38CU61"/>